<dbReference type="GeneID" id="64638008"/>
<name>A0A9P7E070_9AGAM</name>
<evidence type="ECO:0000256" key="2">
    <source>
        <dbReference type="ARBA" id="ARBA00022737"/>
    </source>
</evidence>
<evidence type="ECO:0000313" key="5">
    <source>
        <dbReference type="EMBL" id="KAG1807283.1"/>
    </source>
</evidence>
<dbReference type="Proteomes" id="UP000807769">
    <property type="component" value="Unassembled WGS sequence"/>
</dbReference>
<keyword evidence="6" id="KW-1185">Reference proteome</keyword>
<dbReference type="InterPro" id="IPR020472">
    <property type="entry name" value="WD40_PAC1"/>
</dbReference>
<gene>
    <name evidence="5" type="ORF">BJ212DRAFT_756895</name>
</gene>
<dbReference type="RefSeq" id="XP_041187952.1">
    <property type="nucleotide sequence ID" value="XM_041343992.1"/>
</dbReference>
<dbReference type="OrthoDB" id="2685271at2759"/>
<reference evidence="5" key="1">
    <citation type="journal article" date="2020" name="New Phytol.">
        <title>Comparative genomics reveals dynamic genome evolution in host specialist ectomycorrhizal fungi.</title>
        <authorList>
            <person name="Lofgren L.A."/>
            <person name="Nguyen N.H."/>
            <person name="Vilgalys R."/>
            <person name="Ruytinx J."/>
            <person name="Liao H.L."/>
            <person name="Branco S."/>
            <person name="Kuo A."/>
            <person name="LaButti K."/>
            <person name="Lipzen A."/>
            <person name="Andreopoulos W."/>
            <person name="Pangilinan J."/>
            <person name="Riley R."/>
            <person name="Hundley H."/>
            <person name="Na H."/>
            <person name="Barry K."/>
            <person name="Grigoriev I.V."/>
            <person name="Stajich J.E."/>
            <person name="Kennedy P.G."/>
        </authorList>
    </citation>
    <scope>NUCLEOTIDE SEQUENCE</scope>
    <source>
        <strain evidence="5">MN1</strain>
    </source>
</reference>
<dbReference type="Pfam" id="PF00400">
    <property type="entry name" value="WD40"/>
    <property type="match status" value="3"/>
</dbReference>
<evidence type="ECO:0000256" key="3">
    <source>
        <dbReference type="PROSITE-ProRule" id="PRU00221"/>
    </source>
</evidence>
<feature type="repeat" description="WD" evidence="3">
    <location>
        <begin position="109"/>
        <end position="150"/>
    </location>
</feature>
<proteinExistence type="predicted"/>
<dbReference type="PROSITE" id="PS00678">
    <property type="entry name" value="WD_REPEATS_1"/>
    <property type="match status" value="1"/>
</dbReference>
<comment type="caution">
    <text evidence="5">The sequence shown here is derived from an EMBL/GenBank/DDBJ whole genome shotgun (WGS) entry which is preliminary data.</text>
</comment>
<accession>A0A9P7E070</accession>
<dbReference type="InterPro" id="IPR019775">
    <property type="entry name" value="WD40_repeat_CS"/>
</dbReference>
<keyword evidence="1 3" id="KW-0853">WD repeat</keyword>
<dbReference type="PRINTS" id="PR00320">
    <property type="entry name" value="GPROTEINBRPT"/>
</dbReference>
<dbReference type="Gene3D" id="2.130.10.10">
    <property type="entry name" value="YVTN repeat-like/Quinoprotein amine dehydrogenase"/>
    <property type="match status" value="3"/>
</dbReference>
<feature type="region of interest" description="Disordered" evidence="4">
    <location>
        <begin position="377"/>
        <end position="432"/>
    </location>
</feature>
<dbReference type="PROSITE" id="PS50294">
    <property type="entry name" value="WD_REPEATS_REGION"/>
    <property type="match status" value="3"/>
</dbReference>
<dbReference type="SMART" id="SM00320">
    <property type="entry name" value="WD40"/>
    <property type="match status" value="4"/>
</dbReference>
<dbReference type="AlphaFoldDB" id="A0A9P7E070"/>
<evidence type="ECO:0008006" key="7">
    <source>
        <dbReference type="Google" id="ProtNLM"/>
    </source>
</evidence>
<feature type="repeat" description="WD" evidence="3">
    <location>
        <begin position="230"/>
        <end position="271"/>
    </location>
</feature>
<dbReference type="GO" id="GO:1990234">
    <property type="term" value="C:transferase complex"/>
    <property type="evidence" value="ECO:0007669"/>
    <property type="project" value="UniProtKB-ARBA"/>
</dbReference>
<dbReference type="InterPro" id="IPR001680">
    <property type="entry name" value="WD40_rpt"/>
</dbReference>
<evidence type="ECO:0000256" key="4">
    <source>
        <dbReference type="SAM" id="MobiDB-lite"/>
    </source>
</evidence>
<dbReference type="PROSITE" id="PS50082">
    <property type="entry name" value="WD_REPEATS_2"/>
    <property type="match status" value="3"/>
</dbReference>
<feature type="repeat" description="WD" evidence="3">
    <location>
        <begin position="21"/>
        <end position="62"/>
    </location>
</feature>
<dbReference type="PANTHER" id="PTHR22847">
    <property type="entry name" value="WD40 REPEAT PROTEIN"/>
    <property type="match status" value="1"/>
</dbReference>
<dbReference type="PANTHER" id="PTHR22847:SF637">
    <property type="entry name" value="WD REPEAT DOMAIN 5B"/>
    <property type="match status" value="1"/>
</dbReference>
<evidence type="ECO:0000256" key="1">
    <source>
        <dbReference type="ARBA" id="ARBA00022574"/>
    </source>
</evidence>
<sequence>MASTSTKAAATKSILIPSMTLTGHRNEIQSVSYFPDGQRMISGSLDKTARQWDLKEGREIEEVRDVWEKVSAVAVAVSRDGRLVVTGGGHFNCAELKACEVETGSVKTFKIPSQKINCIDISADSTLLASGAFDRTARIWNLDTGKLVAGPFTSSCSMGAVRFSPDSKKLAVKSGAGTRLEIWDVETQKLDVTRGISCNATFTFDTNDQTNCKTIHEFDASTLESVGTPFEGHTLNISGLALSFDGALLASTSWDHTIKLWAFESHQLLASIHNIIFPSILVFSPDSHQLAYTTSHKDDCKICICDISPEALAQASTSTRKKSARRDLLNSDAAPRLPAGRRRSPISVVPMAPRPPPTIDLQQPMFLRLSKLLRFSPRTNTGRNSQPRDPLDFPATSPLPTNRPRAENALSTPLPGGRAFFNPIQSSSDKGKQKMRELKRKTVKVVDVPLGQATYGDVVGVDDGIRPNHAQSMTMNSRTTKSKKMFLIQSFCLFPGSSTKKLN</sequence>
<protein>
    <recommendedName>
        <fullName evidence="7">Anaphase-promoting complex subunit 4 WD40 domain-containing protein</fullName>
    </recommendedName>
</protein>
<organism evidence="5 6">
    <name type="scientific">Suillus subaureus</name>
    <dbReference type="NCBI Taxonomy" id="48587"/>
    <lineage>
        <taxon>Eukaryota</taxon>
        <taxon>Fungi</taxon>
        <taxon>Dikarya</taxon>
        <taxon>Basidiomycota</taxon>
        <taxon>Agaricomycotina</taxon>
        <taxon>Agaricomycetes</taxon>
        <taxon>Agaricomycetidae</taxon>
        <taxon>Boletales</taxon>
        <taxon>Suillineae</taxon>
        <taxon>Suillaceae</taxon>
        <taxon>Suillus</taxon>
    </lineage>
</organism>
<keyword evidence="2" id="KW-0677">Repeat</keyword>
<feature type="region of interest" description="Disordered" evidence="4">
    <location>
        <begin position="315"/>
        <end position="361"/>
    </location>
</feature>
<dbReference type="EMBL" id="JABBWG010000044">
    <property type="protein sequence ID" value="KAG1807283.1"/>
    <property type="molecule type" value="Genomic_DNA"/>
</dbReference>
<feature type="compositionally biased region" description="Polar residues" evidence="4">
    <location>
        <begin position="377"/>
        <end position="387"/>
    </location>
</feature>
<dbReference type="SUPFAM" id="SSF82171">
    <property type="entry name" value="DPP6 N-terminal domain-like"/>
    <property type="match status" value="1"/>
</dbReference>
<evidence type="ECO:0000313" key="6">
    <source>
        <dbReference type="Proteomes" id="UP000807769"/>
    </source>
</evidence>
<dbReference type="InterPro" id="IPR015943">
    <property type="entry name" value="WD40/YVTN_repeat-like_dom_sf"/>
</dbReference>